<reference evidence="2" key="1">
    <citation type="submission" date="2019-12" db="UniProtKB">
        <authorList>
            <consortium name="WormBaseParasite"/>
        </authorList>
    </citation>
    <scope>IDENTIFICATION</scope>
</reference>
<dbReference type="PANTHER" id="PTHR10151">
    <property type="entry name" value="ECTONUCLEOTIDE PYROPHOSPHATASE/PHOSPHODIESTERASE"/>
    <property type="match status" value="1"/>
</dbReference>
<organism evidence="1 2">
    <name type="scientific">Trichuris muris</name>
    <name type="common">Mouse whipworm</name>
    <dbReference type="NCBI Taxonomy" id="70415"/>
    <lineage>
        <taxon>Eukaryota</taxon>
        <taxon>Metazoa</taxon>
        <taxon>Ecdysozoa</taxon>
        <taxon>Nematoda</taxon>
        <taxon>Enoplea</taxon>
        <taxon>Dorylaimia</taxon>
        <taxon>Trichinellida</taxon>
        <taxon>Trichuridae</taxon>
        <taxon>Trichuris</taxon>
    </lineage>
</organism>
<proteinExistence type="predicted"/>
<dbReference type="Gene3D" id="3.30.1360.180">
    <property type="match status" value="1"/>
</dbReference>
<dbReference type="Proteomes" id="UP000046395">
    <property type="component" value="Unassembled WGS sequence"/>
</dbReference>
<dbReference type="AlphaFoldDB" id="A0A5S6R3K8"/>
<dbReference type="PANTHER" id="PTHR10151:SF120">
    <property type="entry name" value="BIS(5'-ADENOSYL)-TRIPHOSPHATASE"/>
    <property type="match status" value="1"/>
</dbReference>
<accession>A0A5S6R3K8</accession>
<protein>
    <submittedName>
        <fullName evidence="2">Extracellular Endonuclease subunit A domain-containing protein</fullName>
    </submittedName>
</protein>
<dbReference type="Pfam" id="PF01663">
    <property type="entry name" value="Phosphodiest"/>
    <property type="match status" value="1"/>
</dbReference>
<dbReference type="Gene3D" id="3.40.720.10">
    <property type="entry name" value="Alkaline Phosphatase, subunit A"/>
    <property type="match status" value="1"/>
</dbReference>
<dbReference type="SUPFAM" id="SSF53649">
    <property type="entry name" value="Alkaline phosphatase-like"/>
    <property type="match status" value="1"/>
</dbReference>
<dbReference type="WBParaSite" id="TMUE_3000014201.1">
    <property type="protein sequence ID" value="TMUE_3000014201.1"/>
    <property type="gene ID" value="WBGene00289833"/>
</dbReference>
<dbReference type="InterPro" id="IPR017850">
    <property type="entry name" value="Alkaline_phosphatase_core_sf"/>
</dbReference>
<dbReference type="InterPro" id="IPR002591">
    <property type="entry name" value="Phosphodiest/P_Trfase"/>
</dbReference>
<evidence type="ECO:0000313" key="1">
    <source>
        <dbReference type="Proteomes" id="UP000046395"/>
    </source>
</evidence>
<dbReference type="GO" id="GO:0016787">
    <property type="term" value="F:hydrolase activity"/>
    <property type="evidence" value="ECO:0007669"/>
    <property type="project" value="UniProtKB-ARBA"/>
</dbReference>
<sequence>MRNSNRSAFRWKCSAASTTHYEQRRVLAPQRLLAPNLLRDDKSFVEMLPVILNLVILSLSLNANSQNCHPRKTILISLDGFWYGYIDRLRVLLGQQSNIVTLMERSAHAPDGIKSNYPTITFANHISMITGEYVENHGIVGKTFYDPATGKDVNVAHLDSSIWSYVKGEPVWAAYAKKHGQSKVACISWLGCNAPYHGIQLNNTVPFSQKMTWTFKVDKIIKWLKNGVDLILFYYPEPDGTGHSFGPYSVEMDQILKELDGKVGYLLRSLKNADLYEHVNLIITSDHGMAKVDSVQVIPRRPDLYHRWVKHDSYWLIQPKAGKTQATLDYLKPFTQRGKVSVFRKENIPAYWHFKRNDRIPEILVAAEPGVVLRIGYSGTMAGQHGYGSGSKRMRPIFMAHGASFNHHVNVTTKFATSDTNLIVRQSMCLPLPSFADKTYMRTVLPFVKY</sequence>
<evidence type="ECO:0000313" key="2">
    <source>
        <dbReference type="WBParaSite" id="TMUE_3000014201.1"/>
    </source>
</evidence>
<keyword evidence="1" id="KW-1185">Reference proteome</keyword>
<dbReference type="STRING" id="70415.A0A5S6R3K8"/>
<dbReference type="CDD" id="cd16018">
    <property type="entry name" value="Enpp"/>
    <property type="match status" value="1"/>
</dbReference>
<name>A0A5S6R3K8_TRIMR</name>